<dbReference type="InterPro" id="IPR053238">
    <property type="entry name" value="RING-H2_zinc_finger"/>
</dbReference>
<name>A0AAD5ZNM0_9POAL</name>
<keyword evidence="5" id="KW-0808">Transferase</keyword>
<evidence type="ECO:0000256" key="5">
    <source>
        <dbReference type="ARBA" id="ARBA00022679"/>
    </source>
</evidence>
<keyword evidence="7" id="KW-0479">Metal-binding</keyword>
<comment type="catalytic activity">
    <reaction evidence="1">
        <text>S-ubiquitinyl-[E2 ubiquitin-conjugating enzyme]-L-cysteine + [acceptor protein]-L-lysine = [E2 ubiquitin-conjugating enzyme]-L-cysteine + N(6)-ubiquitinyl-[acceptor protein]-L-lysine.</text>
        <dbReference type="EC" id="2.3.2.27"/>
    </reaction>
</comment>
<dbReference type="PROSITE" id="PS50089">
    <property type="entry name" value="ZF_RING_2"/>
    <property type="match status" value="1"/>
</dbReference>
<dbReference type="EMBL" id="JAMRDG010000001">
    <property type="protein sequence ID" value="KAJ3701210.1"/>
    <property type="molecule type" value="Genomic_DNA"/>
</dbReference>
<organism evidence="17 18">
    <name type="scientific">Rhynchospora tenuis</name>
    <dbReference type="NCBI Taxonomy" id="198213"/>
    <lineage>
        <taxon>Eukaryota</taxon>
        <taxon>Viridiplantae</taxon>
        <taxon>Streptophyta</taxon>
        <taxon>Embryophyta</taxon>
        <taxon>Tracheophyta</taxon>
        <taxon>Spermatophyta</taxon>
        <taxon>Magnoliopsida</taxon>
        <taxon>Liliopsida</taxon>
        <taxon>Poales</taxon>
        <taxon>Cyperaceae</taxon>
        <taxon>Cyperoideae</taxon>
        <taxon>Rhynchosporeae</taxon>
        <taxon>Rhynchospora</taxon>
    </lineage>
</organism>
<dbReference type="FunFam" id="3.30.40.10:FF:000187">
    <property type="entry name" value="E3 ubiquitin-protein ligase ATL6"/>
    <property type="match status" value="1"/>
</dbReference>
<dbReference type="GO" id="GO:0061630">
    <property type="term" value="F:ubiquitin protein ligase activity"/>
    <property type="evidence" value="ECO:0007669"/>
    <property type="project" value="UniProtKB-EC"/>
</dbReference>
<evidence type="ECO:0000313" key="17">
    <source>
        <dbReference type="EMBL" id="KAJ3701210.1"/>
    </source>
</evidence>
<keyword evidence="8 14" id="KW-0863">Zinc-finger</keyword>
<dbReference type="Proteomes" id="UP001210211">
    <property type="component" value="Unassembled WGS sequence"/>
</dbReference>
<evidence type="ECO:0000256" key="15">
    <source>
        <dbReference type="SAM" id="Phobius"/>
    </source>
</evidence>
<evidence type="ECO:0000256" key="9">
    <source>
        <dbReference type="ARBA" id="ARBA00022786"/>
    </source>
</evidence>
<dbReference type="Gene3D" id="3.30.40.10">
    <property type="entry name" value="Zinc/RING finger domain, C3HC4 (zinc finger)"/>
    <property type="match status" value="1"/>
</dbReference>
<evidence type="ECO:0000256" key="4">
    <source>
        <dbReference type="ARBA" id="ARBA00012483"/>
    </source>
</evidence>
<comment type="pathway">
    <text evidence="3">Protein modification; protein ubiquitination.</text>
</comment>
<evidence type="ECO:0000313" key="18">
    <source>
        <dbReference type="Proteomes" id="UP001210211"/>
    </source>
</evidence>
<keyword evidence="18" id="KW-1185">Reference proteome</keyword>
<comment type="subcellular location">
    <subcellularLocation>
        <location evidence="2">Membrane</location>
        <topology evidence="2">Single-pass membrane protein</topology>
    </subcellularLocation>
</comment>
<evidence type="ECO:0000256" key="13">
    <source>
        <dbReference type="ARBA" id="ARBA00024209"/>
    </source>
</evidence>
<dbReference type="GO" id="GO:0008270">
    <property type="term" value="F:zinc ion binding"/>
    <property type="evidence" value="ECO:0007669"/>
    <property type="project" value="UniProtKB-KW"/>
</dbReference>
<dbReference type="CDD" id="cd16461">
    <property type="entry name" value="RING-H2_EL5-like"/>
    <property type="match status" value="1"/>
</dbReference>
<reference evidence="17 18" key="1">
    <citation type="journal article" date="2022" name="Cell">
        <title>Repeat-based holocentromeres influence genome architecture and karyotype evolution.</title>
        <authorList>
            <person name="Hofstatter P.G."/>
            <person name="Thangavel G."/>
            <person name="Lux T."/>
            <person name="Neumann P."/>
            <person name="Vondrak T."/>
            <person name="Novak P."/>
            <person name="Zhang M."/>
            <person name="Costa L."/>
            <person name="Castellani M."/>
            <person name="Scott A."/>
            <person name="Toegelov H."/>
            <person name="Fuchs J."/>
            <person name="Mata-Sucre Y."/>
            <person name="Dias Y."/>
            <person name="Vanzela A.L.L."/>
            <person name="Huettel B."/>
            <person name="Almeida C.C.S."/>
            <person name="Simkova H."/>
            <person name="Souza G."/>
            <person name="Pedrosa-Harand A."/>
            <person name="Macas J."/>
            <person name="Mayer K.F.X."/>
            <person name="Houben A."/>
            <person name="Marques A."/>
        </authorList>
    </citation>
    <scope>NUCLEOTIDE SEQUENCE [LARGE SCALE GENOMIC DNA]</scope>
    <source>
        <strain evidence="17">RhyTen1mFocal</strain>
    </source>
</reference>
<evidence type="ECO:0000259" key="16">
    <source>
        <dbReference type="PROSITE" id="PS50089"/>
    </source>
</evidence>
<keyword evidence="9" id="KW-0833">Ubl conjugation pathway</keyword>
<evidence type="ECO:0000256" key="2">
    <source>
        <dbReference type="ARBA" id="ARBA00004167"/>
    </source>
</evidence>
<proteinExistence type="inferred from homology"/>
<feature type="transmembrane region" description="Helical" evidence="15">
    <location>
        <begin position="20"/>
        <end position="45"/>
    </location>
</feature>
<feature type="domain" description="RING-type" evidence="16">
    <location>
        <begin position="100"/>
        <end position="142"/>
    </location>
</feature>
<dbReference type="SUPFAM" id="SSF57850">
    <property type="entry name" value="RING/U-box"/>
    <property type="match status" value="1"/>
</dbReference>
<dbReference type="SMART" id="SM00184">
    <property type="entry name" value="RING"/>
    <property type="match status" value="1"/>
</dbReference>
<keyword evidence="10" id="KW-0862">Zinc</keyword>
<evidence type="ECO:0000256" key="6">
    <source>
        <dbReference type="ARBA" id="ARBA00022692"/>
    </source>
</evidence>
<evidence type="ECO:0000256" key="8">
    <source>
        <dbReference type="ARBA" id="ARBA00022771"/>
    </source>
</evidence>
<evidence type="ECO:0000256" key="7">
    <source>
        <dbReference type="ARBA" id="ARBA00022723"/>
    </source>
</evidence>
<dbReference type="InterPro" id="IPR001841">
    <property type="entry name" value="Znf_RING"/>
</dbReference>
<sequence length="172" mass="18586">MSSNNTADSPLASSDSGSNFFQEIFISFVALSSLFIGLCLVRWLVQRNARRPRRHASVPEKFSTGGLDSAAIAALPTFPYRECGSDNKSDEENIGSSMECSICLSAVEEGEILKVLPECMHSFHSDCVDLWLGGHTTCPVCRIQVLGSMSTASQPSQVEMVPSPVVDLEGRP</sequence>
<comment type="similarity">
    <text evidence="13">Belongs to the RING-type zinc finger family. ATL subfamily.</text>
</comment>
<evidence type="ECO:0000256" key="12">
    <source>
        <dbReference type="ARBA" id="ARBA00023136"/>
    </source>
</evidence>
<dbReference type="AlphaFoldDB" id="A0AAD5ZNM0"/>
<keyword evidence="11 15" id="KW-1133">Transmembrane helix</keyword>
<protein>
    <recommendedName>
        <fullName evidence="4">RING-type E3 ubiquitin transferase</fullName>
        <ecNumber evidence="4">2.3.2.27</ecNumber>
    </recommendedName>
</protein>
<evidence type="ECO:0000256" key="10">
    <source>
        <dbReference type="ARBA" id="ARBA00022833"/>
    </source>
</evidence>
<keyword evidence="6 15" id="KW-0812">Transmembrane</keyword>
<dbReference type="PANTHER" id="PTHR14155:SF490">
    <property type="entry name" value="RING-TYPE DOMAIN-CONTAINING PROTEIN"/>
    <property type="match status" value="1"/>
</dbReference>
<keyword evidence="12 15" id="KW-0472">Membrane</keyword>
<gene>
    <name evidence="17" type="ORF">LUZ61_004915</name>
</gene>
<dbReference type="InterPro" id="IPR013083">
    <property type="entry name" value="Znf_RING/FYVE/PHD"/>
</dbReference>
<comment type="caution">
    <text evidence="17">The sequence shown here is derived from an EMBL/GenBank/DDBJ whole genome shotgun (WGS) entry which is preliminary data.</text>
</comment>
<evidence type="ECO:0000256" key="3">
    <source>
        <dbReference type="ARBA" id="ARBA00004906"/>
    </source>
</evidence>
<dbReference type="GO" id="GO:0016020">
    <property type="term" value="C:membrane"/>
    <property type="evidence" value="ECO:0007669"/>
    <property type="project" value="UniProtKB-SubCell"/>
</dbReference>
<evidence type="ECO:0000256" key="11">
    <source>
        <dbReference type="ARBA" id="ARBA00022989"/>
    </source>
</evidence>
<evidence type="ECO:0000256" key="14">
    <source>
        <dbReference type="PROSITE-ProRule" id="PRU00175"/>
    </source>
</evidence>
<dbReference type="EC" id="2.3.2.27" evidence="4"/>
<accession>A0AAD5ZNM0</accession>
<dbReference type="Pfam" id="PF13639">
    <property type="entry name" value="zf-RING_2"/>
    <property type="match status" value="1"/>
</dbReference>
<evidence type="ECO:0000256" key="1">
    <source>
        <dbReference type="ARBA" id="ARBA00000900"/>
    </source>
</evidence>
<dbReference type="PANTHER" id="PTHR14155">
    <property type="entry name" value="RING FINGER DOMAIN-CONTAINING"/>
    <property type="match status" value="1"/>
</dbReference>